<evidence type="ECO:0000313" key="3">
    <source>
        <dbReference type="Proteomes" id="UP001459277"/>
    </source>
</evidence>
<keyword evidence="3" id="KW-1185">Reference proteome</keyword>
<dbReference type="PANTHER" id="PTHR33710:SF71">
    <property type="entry name" value="ENDONUCLEASE_EXONUCLEASE_PHOSPHATASE DOMAIN-CONTAINING PROTEIN"/>
    <property type="match status" value="1"/>
</dbReference>
<reference evidence="2 3" key="1">
    <citation type="submission" date="2024-01" db="EMBL/GenBank/DDBJ databases">
        <title>A telomere-to-telomere, gap-free genome of sweet tea (Lithocarpus litseifolius).</title>
        <authorList>
            <person name="Zhou J."/>
        </authorList>
    </citation>
    <scope>NUCLEOTIDE SEQUENCE [LARGE SCALE GENOMIC DNA]</scope>
    <source>
        <strain evidence="2">Zhou-2022a</strain>
        <tissue evidence="2">Leaf</tissue>
    </source>
</reference>
<dbReference type="EMBL" id="JAZDWU010000002">
    <property type="protein sequence ID" value="KAL0012497.1"/>
    <property type="molecule type" value="Genomic_DNA"/>
</dbReference>
<evidence type="ECO:0000256" key="1">
    <source>
        <dbReference type="SAM" id="MobiDB-lite"/>
    </source>
</evidence>
<name>A0AAW2DRP2_9ROSI</name>
<accession>A0AAW2DRP2</accession>
<protein>
    <submittedName>
        <fullName evidence="2">Uncharacterized protein</fullName>
    </submittedName>
</protein>
<feature type="compositionally biased region" description="Polar residues" evidence="1">
    <location>
        <begin position="52"/>
        <end position="69"/>
    </location>
</feature>
<organism evidence="2 3">
    <name type="scientific">Lithocarpus litseifolius</name>
    <dbReference type="NCBI Taxonomy" id="425828"/>
    <lineage>
        <taxon>Eukaryota</taxon>
        <taxon>Viridiplantae</taxon>
        <taxon>Streptophyta</taxon>
        <taxon>Embryophyta</taxon>
        <taxon>Tracheophyta</taxon>
        <taxon>Spermatophyta</taxon>
        <taxon>Magnoliopsida</taxon>
        <taxon>eudicotyledons</taxon>
        <taxon>Gunneridae</taxon>
        <taxon>Pentapetalae</taxon>
        <taxon>rosids</taxon>
        <taxon>fabids</taxon>
        <taxon>Fagales</taxon>
        <taxon>Fagaceae</taxon>
        <taxon>Lithocarpus</taxon>
    </lineage>
</organism>
<evidence type="ECO:0000313" key="2">
    <source>
        <dbReference type="EMBL" id="KAL0012497.1"/>
    </source>
</evidence>
<dbReference type="AlphaFoldDB" id="A0AAW2DRP2"/>
<feature type="region of interest" description="Disordered" evidence="1">
    <location>
        <begin position="52"/>
        <end position="78"/>
    </location>
</feature>
<gene>
    <name evidence="2" type="ORF">SO802_007605</name>
</gene>
<dbReference type="Proteomes" id="UP001459277">
    <property type="component" value="Unassembled WGS sequence"/>
</dbReference>
<comment type="caution">
    <text evidence="2">The sequence shown here is derived from an EMBL/GenBank/DDBJ whole genome shotgun (WGS) entry which is preliminary data.</text>
</comment>
<dbReference type="PANTHER" id="PTHR33710">
    <property type="entry name" value="BNAC02G09200D PROTEIN"/>
    <property type="match status" value="1"/>
</dbReference>
<proteinExistence type="predicted"/>
<sequence>MEGMAEATAVPPAPLQELVLTLEHATHMAKQLPATTNPTHLLQIYTSTGPHLTPASSLQGHGNVDSSKANGAGGEDGDEDSEVLTKLWLLRGSVVGVLSKSEELVILYTWKNGRDEEAFMEERLDRVCATVTWSELHPRAKVFHLTTTYSDHDPILLDTTPIFAPTPRHRHKLHRFKEKWASHPECEQVI</sequence>